<evidence type="ECO:0000313" key="3">
    <source>
        <dbReference type="EMBL" id="GAA6410307.1"/>
    </source>
</evidence>
<comment type="caution">
    <text evidence="3">The sequence shown here is derived from an EMBL/GenBank/DDBJ whole genome shotgun (WGS) entry which is preliminary data.</text>
</comment>
<dbReference type="Gene3D" id="3.30.565.10">
    <property type="entry name" value="Histidine kinase-like ATPase, C-terminal domain"/>
    <property type="match status" value="1"/>
</dbReference>
<dbReference type="EMBL" id="BAABYW010000001">
    <property type="protein sequence ID" value="GAA6410307.1"/>
    <property type="molecule type" value="Genomic_DNA"/>
</dbReference>
<protein>
    <submittedName>
        <fullName evidence="3">ATP-binding protein</fullName>
    </submittedName>
</protein>
<feature type="transmembrane region" description="Helical" evidence="1">
    <location>
        <begin position="6"/>
        <end position="24"/>
    </location>
</feature>
<feature type="transmembrane region" description="Helical" evidence="1">
    <location>
        <begin position="36"/>
        <end position="54"/>
    </location>
</feature>
<dbReference type="Pfam" id="PF14501">
    <property type="entry name" value="HATPase_c_5"/>
    <property type="match status" value="1"/>
</dbReference>
<evidence type="ECO:0000259" key="2">
    <source>
        <dbReference type="Pfam" id="PF14501"/>
    </source>
</evidence>
<name>A0ABQ0BFS7_9FIRM</name>
<evidence type="ECO:0000256" key="1">
    <source>
        <dbReference type="SAM" id="Phobius"/>
    </source>
</evidence>
<feature type="transmembrane region" description="Helical" evidence="1">
    <location>
        <begin position="60"/>
        <end position="81"/>
    </location>
</feature>
<evidence type="ECO:0000313" key="4">
    <source>
        <dbReference type="Proteomes" id="UP001600943"/>
    </source>
</evidence>
<keyword evidence="1" id="KW-0812">Transmembrane</keyword>
<dbReference type="GO" id="GO:0005524">
    <property type="term" value="F:ATP binding"/>
    <property type="evidence" value="ECO:0007669"/>
    <property type="project" value="UniProtKB-KW"/>
</dbReference>
<feature type="transmembrane region" description="Helical" evidence="1">
    <location>
        <begin position="163"/>
        <end position="182"/>
    </location>
</feature>
<keyword evidence="3" id="KW-0067">ATP-binding</keyword>
<dbReference type="PANTHER" id="PTHR40448:SF1">
    <property type="entry name" value="TWO-COMPONENT SENSOR HISTIDINE KINASE"/>
    <property type="match status" value="1"/>
</dbReference>
<keyword evidence="3" id="KW-0547">Nucleotide-binding</keyword>
<keyword evidence="1" id="KW-1133">Transmembrane helix</keyword>
<feature type="domain" description="Sensor histidine kinase NatK-like C-terminal" evidence="2">
    <location>
        <begin position="333"/>
        <end position="431"/>
    </location>
</feature>
<dbReference type="SUPFAM" id="SSF55874">
    <property type="entry name" value="ATPase domain of HSP90 chaperone/DNA topoisomerase II/histidine kinase"/>
    <property type="match status" value="1"/>
</dbReference>
<dbReference type="RefSeq" id="WP_390408649.1">
    <property type="nucleotide sequence ID" value="NZ_BAABYW010000001.1"/>
</dbReference>
<feature type="transmembrane region" description="Helical" evidence="1">
    <location>
        <begin position="127"/>
        <end position="147"/>
    </location>
</feature>
<dbReference type="Proteomes" id="UP001600943">
    <property type="component" value="Unassembled WGS sequence"/>
</dbReference>
<organism evidence="3 4">
    <name type="scientific">Blautia hominis</name>
    <dbReference type="NCBI Taxonomy" id="2025493"/>
    <lineage>
        <taxon>Bacteria</taxon>
        <taxon>Bacillati</taxon>
        <taxon>Bacillota</taxon>
        <taxon>Clostridia</taxon>
        <taxon>Lachnospirales</taxon>
        <taxon>Lachnospiraceae</taxon>
        <taxon>Blautia</taxon>
    </lineage>
</organism>
<keyword evidence="4" id="KW-1185">Reference proteome</keyword>
<gene>
    <name evidence="3" type="ORF">K040078D81_44240</name>
</gene>
<keyword evidence="1" id="KW-0472">Membrane</keyword>
<dbReference type="InterPro" id="IPR032834">
    <property type="entry name" value="NatK-like_C"/>
</dbReference>
<proteinExistence type="predicted"/>
<feature type="transmembrane region" description="Helical" evidence="1">
    <location>
        <begin position="93"/>
        <end position="115"/>
    </location>
</feature>
<dbReference type="InterPro" id="IPR036890">
    <property type="entry name" value="HATPase_C_sf"/>
</dbReference>
<dbReference type="PANTHER" id="PTHR40448">
    <property type="entry name" value="TWO-COMPONENT SENSOR HISTIDINE KINASE"/>
    <property type="match status" value="1"/>
</dbReference>
<sequence length="433" mass="50316">MNSTMLGVQFLLSFLECFLGWKFYELIFKEKIGKKSYYIISVTYLLIVSCVLGLNRIIRLYSVIVILFYIIMTATFLKVVYRIKMLNCIIYSILYFLTIALIDIFIIFIFGIILGDAKFGVTIGRQLSWKRIIVLAITRISMFLIFSQIKKNYNIKTIKYNKVALGISILEVVGVLYFQMVYSQGDITQLASKWFGFLIVTAFIIFIIIILTMYRNIKEKNERIIIENQYFEFNYNNIYKNYKDSEKILHDFKTHIFILQNMIEKDEKSKAIEYINGIKKPIIGLENKIWIGNTIIDMILNYKFAEAYQNNIEITYAVERIQLENLTIKEGELGIVLDNILSNAIEANNKLKGKEKVINLSVKCINEMIIITCKNSFDPSSLMYEEGKLQSMKNGALHGIGLQSIENIVEKYNGFMKLNHDDKFFFIGITLSS</sequence>
<accession>A0ABQ0BFS7</accession>
<reference evidence="3 4" key="1">
    <citation type="submission" date="2024-04" db="EMBL/GenBank/DDBJ databases">
        <title>Defined microbial consortia suppress multidrug-resistant proinflammatory Enterobacteriaceae via ecological control.</title>
        <authorList>
            <person name="Furuichi M."/>
            <person name="Kawaguchi T."/>
            <person name="Pust M."/>
            <person name="Yasuma K."/>
            <person name="Plichta D."/>
            <person name="Hasegawa N."/>
            <person name="Ohya T."/>
            <person name="Bhattarai S."/>
            <person name="Sasajima S."/>
            <person name="Aoto Y."/>
            <person name="Tuganbaev T."/>
            <person name="Yaginuma M."/>
            <person name="Ueda M."/>
            <person name="Okahashi N."/>
            <person name="Amafuji K."/>
            <person name="Kiridooshi Y."/>
            <person name="Sugita K."/>
            <person name="Strazar M."/>
            <person name="Skelly A."/>
            <person name="Suda W."/>
            <person name="Hattori M."/>
            <person name="Nakamoto N."/>
            <person name="Caballero S."/>
            <person name="Norman J."/>
            <person name="Olle B."/>
            <person name="Tanoue T."/>
            <person name="Arita M."/>
            <person name="Bucci V."/>
            <person name="Atarashi K."/>
            <person name="Xavier R."/>
            <person name="Honda K."/>
        </authorList>
    </citation>
    <scope>NUCLEOTIDE SEQUENCE [LARGE SCALE GENOMIC DNA]</scope>
    <source>
        <strain evidence="4">k04-0078-D8-1</strain>
    </source>
</reference>
<dbReference type="CDD" id="cd16935">
    <property type="entry name" value="HATPase_AgrC-ComD-like"/>
    <property type="match status" value="1"/>
</dbReference>
<feature type="transmembrane region" description="Helical" evidence="1">
    <location>
        <begin position="194"/>
        <end position="214"/>
    </location>
</feature>